<dbReference type="SUPFAM" id="SSF48452">
    <property type="entry name" value="TPR-like"/>
    <property type="match status" value="1"/>
</dbReference>
<proteinExistence type="predicted"/>
<dbReference type="Pfam" id="PF14561">
    <property type="entry name" value="TPR_20"/>
    <property type="match status" value="1"/>
</dbReference>
<dbReference type="GO" id="GO:0006950">
    <property type="term" value="P:response to stress"/>
    <property type="evidence" value="ECO:0007669"/>
    <property type="project" value="UniProtKB-ARBA"/>
</dbReference>
<accession>A0A486XBM6</accession>
<dbReference type="GO" id="GO:0005737">
    <property type="term" value="C:cytoplasm"/>
    <property type="evidence" value="ECO:0007669"/>
    <property type="project" value="TreeGrafter"/>
</dbReference>
<dbReference type="Gene3D" id="3.40.30.10">
    <property type="entry name" value="Glutaredoxin"/>
    <property type="match status" value="1"/>
</dbReference>
<dbReference type="SUPFAM" id="SSF52833">
    <property type="entry name" value="Thioredoxin-like"/>
    <property type="match status" value="1"/>
</dbReference>
<dbReference type="InterPro" id="IPR036249">
    <property type="entry name" value="Thioredoxin-like_sf"/>
</dbReference>
<name>A0A486XBM6_9PAST</name>
<dbReference type="Pfam" id="PF00085">
    <property type="entry name" value="Thioredoxin"/>
    <property type="match status" value="1"/>
</dbReference>
<dbReference type="InterPro" id="IPR013766">
    <property type="entry name" value="Thioredoxin_domain"/>
</dbReference>
<dbReference type="Gene3D" id="1.25.40.10">
    <property type="entry name" value="Tetratricopeptide repeat domain"/>
    <property type="match status" value="2"/>
</dbReference>
<evidence type="ECO:0000259" key="1">
    <source>
        <dbReference type="PROSITE" id="PS51352"/>
    </source>
</evidence>
<dbReference type="GO" id="GO:0015035">
    <property type="term" value="F:protein-disulfide reductase activity"/>
    <property type="evidence" value="ECO:0007669"/>
    <property type="project" value="TreeGrafter"/>
</dbReference>
<dbReference type="AlphaFoldDB" id="A0A486XBM6"/>
<dbReference type="PANTHER" id="PTHR45663:SF11">
    <property type="entry name" value="GEO12009P1"/>
    <property type="match status" value="1"/>
</dbReference>
<gene>
    <name evidence="2" type="ORF">NCTC4101_00384</name>
</gene>
<protein>
    <submittedName>
        <fullName evidence="2">Thioredoxin 2</fullName>
    </submittedName>
</protein>
<evidence type="ECO:0000313" key="2">
    <source>
        <dbReference type="EMBL" id="VGM95032.1"/>
    </source>
</evidence>
<sequence length="324" mass="36781">MFSKTILVSSQCIKFFPKTTALLLQSMTIFVTQISVKRGVKMSAYIIDVTEQNLTEILQQTQQKPVALVFYAPSHGESNTFVSVLERYAEKYQGQFLLGKINCETEQMVAAQFRVQALPTTYLFKDGQALDAFQGALDDATLEQHLSLILPKEEEIKFTQALDFLANENYEQALPLLKEAWELSDHKNSDIALLYAETYIAMKRVEPAQEILNRIPLQDRDSRWQGLQAQIELLIKAADTPEIQQLQAEYANNPSPEVALKLALQLHQAHRNEEALELLFGLLKQDLGVLNGEVKQEFLSILAAIGNNDPITNKYRRLLYSLLY</sequence>
<dbReference type="CDD" id="cd02956">
    <property type="entry name" value="ybbN"/>
    <property type="match status" value="1"/>
</dbReference>
<dbReference type="PROSITE" id="PS51352">
    <property type="entry name" value="THIOREDOXIN_2"/>
    <property type="match status" value="1"/>
</dbReference>
<dbReference type="PANTHER" id="PTHR45663">
    <property type="entry name" value="GEO12009P1"/>
    <property type="match status" value="1"/>
</dbReference>
<dbReference type="Pfam" id="PF14559">
    <property type="entry name" value="TPR_19"/>
    <property type="match status" value="1"/>
</dbReference>
<feature type="domain" description="Thioredoxin" evidence="1">
    <location>
        <begin position="21"/>
        <end position="182"/>
    </location>
</feature>
<reference evidence="2" key="1">
    <citation type="submission" date="2019-03" db="EMBL/GenBank/DDBJ databases">
        <authorList>
            <consortium name="Pathogen Informatics"/>
        </authorList>
    </citation>
    <scope>NUCLEOTIDE SEQUENCE</scope>
    <source>
        <strain evidence="2">Unknown</strain>
    </source>
</reference>
<dbReference type="InterPro" id="IPR011990">
    <property type="entry name" value="TPR-like_helical_dom_sf"/>
</dbReference>
<organism evidence="2">
    <name type="scientific">uncultured Avibacterium sp</name>
    <dbReference type="NCBI Taxonomy" id="1936169"/>
    <lineage>
        <taxon>Bacteria</taxon>
        <taxon>Pseudomonadati</taxon>
        <taxon>Pseudomonadota</taxon>
        <taxon>Gammaproteobacteria</taxon>
        <taxon>Pasteurellales</taxon>
        <taxon>Pasteurellaceae</taxon>
        <taxon>Avibacterium</taxon>
        <taxon>environmental samples</taxon>
    </lineage>
</organism>
<dbReference type="EMBL" id="CAAHDN010000006">
    <property type="protein sequence ID" value="VGM95032.1"/>
    <property type="molecule type" value="Genomic_DNA"/>
</dbReference>